<dbReference type="Proteomes" id="UP000216454">
    <property type="component" value="Unassembled WGS sequence"/>
</dbReference>
<name>A0A261F0R1_9BIFI</name>
<dbReference type="Pfam" id="PF20463">
    <property type="entry name" value="PDH_C"/>
    <property type="match status" value="1"/>
</dbReference>
<keyword evidence="5" id="KW-1185">Reference proteome</keyword>
<comment type="caution">
    <text evidence="4">The sequence shown here is derived from an EMBL/GenBank/DDBJ whole genome shotgun (WGS) entry which is preliminary data.</text>
</comment>
<dbReference type="Pfam" id="PF02153">
    <property type="entry name" value="PDH_N"/>
    <property type="match status" value="1"/>
</dbReference>
<protein>
    <submittedName>
        <fullName evidence="4">Prephenate dehydrogenase</fullName>
    </submittedName>
</protein>
<keyword evidence="2" id="KW-0560">Oxidoreductase</keyword>
<gene>
    <name evidence="4" type="ORF">PSSU_0332</name>
</gene>
<comment type="similarity">
    <text evidence="1">Belongs to the prephenate/arogenate dehydrogenase family.</text>
</comment>
<feature type="domain" description="Prephenate/arogenate dehydrogenase" evidence="3">
    <location>
        <begin position="15"/>
        <end position="299"/>
    </location>
</feature>
<dbReference type="GO" id="GO:0008977">
    <property type="term" value="F:prephenate dehydrogenase (NAD+) activity"/>
    <property type="evidence" value="ECO:0007669"/>
    <property type="project" value="InterPro"/>
</dbReference>
<evidence type="ECO:0000259" key="3">
    <source>
        <dbReference type="PROSITE" id="PS51176"/>
    </source>
</evidence>
<dbReference type="EMBL" id="MWWQ01000005">
    <property type="protein sequence ID" value="OZG52714.1"/>
    <property type="molecule type" value="Genomic_DNA"/>
</dbReference>
<dbReference type="SUPFAM" id="SSF51735">
    <property type="entry name" value="NAD(P)-binding Rossmann-fold domains"/>
    <property type="match status" value="1"/>
</dbReference>
<dbReference type="GO" id="GO:0006571">
    <property type="term" value="P:tyrosine biosynthetic process"/>
    <property type="evidence" value="ECO:0007669"/>
    <property type="project" value="InterPro"/>
</dbReference>
<dbReference type="InterPro" id="IPR046826">
    <property type="entry name" value="PDH_N"/>
</dbReference>
<evidence type="ECO:0000256" key="1">
    <source>
        <dbReference type="ARBA" id="ARBA00007964"/>
    </source>
</evidence>
<organism evidence="4 5">
    <name type="scientific">Pseudoscardovia suis</name>
    <dbReference type="NCBI Taxonomy" id="987063"/>
    <lineage>
        <taxon>Bacteria</taxon>
        <taxon>Bacillati</taxon>
        <taxon>Actinomycetota</taxon>
        <taxon>Actinomycetes</taxon>
        <taxon>Bifidobacteriales</taxon>
        <taxon>Bifidobacteriaceae</taxon>
        <taxon>Pseudoscardovia</taxon>
    </lineage>
</organism>
<evidence type="ECO:0000313" key="4">
    <source>
        <dbReference type="EMBL" id="OZG52714.1"/>
    </source>
</evidence>
<dbReference type="InterPro" id="IPR036291">
    <property type="entry name" value="NAD(P)-bd_dom_sf"/>
</dbReference>
<evidence type="ECO:0000313" key="5">
    <source>
        <dbReference type="Proteomes" id="UP000216454"/>
    </source>
</evidence>
<dbReference type="AlphaFoldDB" id="A0A261F0R1"/>
<proteinExistence type="inferred from homology"/>
<dbReference type="PANTHER" id="PTHR21363">
    <property type="entry name" value="PREPHENATE DEHYDROGENASE"/>
    <property type="match status" value="1"/>
</dbReference>
<dbReference type="GO" id="GO:0004665">
    <property type="term" value="F:prephenate dehydrogenase (NADP+) activity"/>
    <property type="evidence" value="ECO:0007669"/>
    <property type="project" value="InterPro"/>
</dbReference>
<dbReference type="Gene3D" id="1.10.3660.10">
    <property type="entry name" value="6-phosphogluconate dehydrogenase C-terminal like domain"/>
    <property type="match status" value="1"/>
</dbReference>
<dbReference type="GO" id="GO:0070403">
    <property type="term" value="F:NAD+ binding"/>
    <property type="evidence" value="ECO:0007669"/>
    <property type="project" value="InterPro"/>
</dbReference>
<dbReference type="InterPro" id="IPR008927">
    <property type="entry name" value="6-PGluconate_DH-like_C_sf"/>
</dbReference>
<reference evidence="4 5" key="1">
    <citation type="journal article" date="2017" name="BMC Genomics">
        <title>Comparative genomic and phylogenomic analyses of the Bifidobacteriaceae family.</title>
        <authorList>
            <person name="Lugli G.A."/>
            <person name="Milani C."/>
            <person name="Turroni F."/>
            <person name="Duranti S."/>
            <person name="Mancabelli L."/>
            <person name="Mangifesta M."/>
            <person name="Ferrario C."/>
            <person name="Modesto M."/>
            <person name="Mattarelli P."/>
            <person name="Jiri K."/>
            <person name="van Sinderen D."/>
            <person name="Ventura M."/>
        </authorList>
    </citation>
    <scope>NUCLEOTIDE SEQUENCE [LARGE SCALE GENOMIC DNA]</scope>
    <source>
        <strain evidence="4 5">DSM 24744</strain>
    </source>
</reference>
<dbReference type="Gene3D" id="3.40.50.720">
    <property type="entry name" value="NAD(P)-binding Rossmann-like Domain"/>
    <property type="match status" value="1"/>
</dbReference>
<dbReference type="InterPro" id="IPR050812">
    <property type="entry name" value="Preph/Arog_dehydrog"/>
</dbReference>
<dbReference type="SUPFAM" id="SSF48179">
    <property type="entry name" value="6-phosphogluconate dehydrogenase C-terminal domain-like"/>
    <property type="match status" value="1"/>
</dbReference>
<dbReference type="PANTHER" id="PTHR21363:SF0">
    <property type="entry name" value="PREPHENATE DEHYDROGENASE [NADP(+)]"/>
    <property type="match status" value="1"/>
</dbReference>
<dbReference type="PROSITE" id="PS51176">
    <property type="entry name" value="PDH_ADH"/>
    <property type="match status" value="1"/>
</dbReference>
<sequence>MEVIVDGLNKDLSTLSVGIAGLGLIGGSLARRFAQAGVRTLAWNHHDTPYADARAAGIECVDSLEDLAMSGVDVLFLCTPLRAMEDMLDVIAPHIPPATTLSDVGSVKTRVHDAVVAAGLGRQYVGAHPMAGSEFSGFQSSSAALLDSALWAITFDDTTDYLRYLLMARIITDTLGNTFIGLDNATHDAAAATISHMPHVVATAMVNLLQDSPECNVAAALSAGSWRDMTRVALTDPDRTQAMVEENPANVAALVREMAQRLTDVADLLDDPDNHGLELTGFFRKADPYRRFKQAQRDGRPMDSDELTVTSRSWRHELVESARRGERITRVRGIRAFDVQWQHVDD</sequence>
<dbReference type="InterPro" id="IPR046825">
    <property type="entry name" value="PDH_C"/>
</dbReference>
<evidence type="ECO:0000256" key="2">
    <source>
        <dbReference type="ARBA" id="ARBA00023002"/>
    </source>
</evidence>
<dbReference type="InterPro" id="IPR003099">
    <property type="entry name" value="Prephen_DH"/>
</dbReference>
<accession>A0A261F0R1</accession>